<gene>
    <name evidence="4" type="ORF">IWQ62_006921</name>
</gene>
<dbReference type="SUPFAM" id="SSF103473">
    <property type="entry name" value="MFS general substrate transporter"/>
    <property type="match status" value="1"/>
</dbReference>
<feature type="transmembrane region" description="Helical" evidence="2">
    <location>
        <begin position="18"/>
        <end position="39"/>
    </location>
</feature>
<feature type="domain" description="Major facilitator superfamily (MFS) profile" evidence="3">
    <location>
        <begin position="20"/>
        <end position="80"/>
    </location>
</feature>
<evidence type="ECO:0000313" key="4">
    <source>
        <dbReference type="EMBL" id="KAJ1948243.1"/>
    </source>
</evidence>
<dbReference type="EMBL" id="JANBPY010004391">
    <property type="protein sequence ID" value="KAJ1948243.1"/>
    <property type="molecule type" value="Genomic_DNA"/>
</dbReference>
<keyword evidence="2" id="KW-0812">Transmembrane</keyword>
<dbReference type="PROSITE" id="PS50850">
    <property type="entry name" value="MFS"/>
    <property type="match status" value="1"/>
</dbReference>
<keyword evidence="2" id="KW-0472">Membrane</keyword>
<proteinExistence type="predicted"/>
<dbReference type="AlphaFoldDB" id="A0A9W8AGT4"/>
<feature type="transmembrane region" description="Helical" evidence="2">
    <location>
        <begin position="59"/>
        <end position="78"/>
    </location>
</feature>
<comment type="subcellular location">
    <subcellularLocation>
        <location evidence="1">Membrane</location>
        <topology evidence="1">Multi-pass membrane protein</topology>
    </subcellularLocation>
</comment>
<reference evidence="4" key="1">
    <citation type="submission" date="2022-07" db="EMBL/GenBank/DDBJ databases">
        <title>Phylogenomic reconstructions and comparative analyses of Kickxellomycotina fungi.</title>
        <authorList>
            <person name="Reynolds N.K."/>
            <person name="Stajich J.E."/>
            <person name="Barry K."/>
            <person name="Grigoriev I.V."/>
            <person name="Crous P."/>
            <person name="Smith M.E."/>
        </authorList>
    </citation>
    <scope>NUCLEOTIDE SEQUENCE</scope>
    <source>
        <strain evidence="4">RSA 1196</strain>
    </source>
</reference>
<comment type="caution">
    <text evidence="4">The sequence shown here is derived from an EMBL/GenBank/DDBJ whole genome shotgun (WGS) entry which is preliminary data.</text>
</comment>
<evidence type="ECO:0000259" key="3">
    <source>
        <dbReference type="PROSITE" id="PS50850"/>
    </source>
</evidence>
<dbReference type="InterPro" id="IPR020846">
    <property type="entry name" value="MFS_dom"/>
</dbReference>
<dbReference type="Gene3D" id="1.20.1250.20">
    <property type="entry name" value="MFS general substrate transporter like domains"/>
    <property type="match status" value="1"/>
</dbReference>
<dbReference type="GO" id="GO:0016020">
    <property type="term" value="C:membrane"/>
    <property type="evidence" value="ECO:0007669"/>
    <property type="project" value="UniProtKB-SubCell"/>
</dbReference>
<feature type="non-terminal residue" evidence="4">
    <location>
        <position position="80"/>
    </location>
</feature>
<keyword evidence="5" id="KW-1185">Reference proteome</keyword>
<keyword evidence="2" id="KW-1133">Transmembrane helix</keyword>
<name>A0A9W8AGT4_9FUNG</name>
<evidence type="ECO:0000313" key="5">
    <source>
        <dbReference type="Proteomes" id="UP001150925"/>
    </source>
</evidence>
<accession>A0A9W8AGT4</accession>
<protein>
    <recommendedName>
        <fullName evidence="3">Major facilitator superfamily (MFS) profile domain-containing protein</fullName>
    </recommendedName>
</protein>
<evidence type="ECO:0000256" key="2">
    <source>
        <dbReference type="SAM" id="Phobius"/>
    </source>
</evidence>
<dbReference type="OrthoDB" id="5086884at2759"/>
<dbReference type="Proteomes" id="UP001150925">
    <property type="component" value="Unassembled WGS sequence"/>
</dbReference>
<organism evidence="4 5">
    <name type="scientific">Dispira parvispora</name>
    <dbReference type="NCBI Taxonomy" id="1520584"/>
    <lineage>
        <taxon>Eukaryota</taxon>
        <taxon>Fungi</taxon>
        <taxon>Fungi incertae sedis</taxon>
        <taxon>Zoopagomycota</taxon>
        <taxon>Kickxellomycotina</taxon>
        <taxon>Dimargaritomycetes</taxon>
        <taxon>Dimargaritales</taxon>
        <taxon>Dimargaritaceae</taxon>
        <taxon>Dispira</taxon>
    </lineage>
</organism>
<sequence>MFNIPVPKFIMAIRKRPVCIMVVVGLAIFTDMLMYGLAIPVLPQLLEGQVDNISLANGVLSGCYAVGLLVGAPLSGYLSD</sequence>
<dbReference type="GO" id="GO:0022857">
    <property type="term" value="F:transmembrane transporter activity"/>
    <property type="evidence" value="ECO:0007669"/>
    <property type="project" value="InterPro"/>
</dbReference>
<dbReference type="InterPro" id="IPR036259">
    <property type="entry name" value="MFS_trans_sf"/>
</dbReference>
<evidence type="ECO:0000256" key="1">
    <source>
        <dbReference type="ARBA" id="ARBA00004141"/>
    </source>
</evidence>